<dbReference type="OrthoDB" id="9801773at2"/>
<proteinExistence type="predicted"/>
<dbReference type="Pfam" id="PF04134">
    <property type="entry name" value="DCC1-like"/>
    <property type="match status" value="1"/>
</dbReference>
<dbReference type="AlphaFoldDB" id="A0A504U7B8"/>
<accession>A0A504U7B8</accession>
<organism evidence="1 2">
    <name type="scientific">Rhizobium glycinendophyticum</name>
    <dbReference type="NCBI Taxonomy" id="2589807"/>
    <lineage>
        <taxon>Bacteria</taxon>
        <taxon>Pseudomonadati</taxon>
        <taxon>Pseudomonadota</taxon>
        <taxon>Alphaproteobacteria</taxon>
        <taxon>Hyphomicrobiales</taxon>
        <taxon>Rhizobiaceae</taxon>
        <taxon>Rhizobium/Agrobacterium group</taxon>
        <taxon>Rhizobium</taxon>
    </lineage>
</organism>
<comment type="caution">
    <text evidence="1">The sequence shown here is derived from an EMBL/GenBank/DDBJ whole genome shotgun (WGS) entry which is preliminary data.</text>
</comment>
<reference evidence="1 2" key="1">
    <citation type="submission" date="2019-06" db="EMBL/GenBank/DDBJ databases">
        <title>Rhizobium sp. CL12 isolated from roots of soybean.</title>
        <authorList>
            <person name="Wang C."/>
        </authorList>
    </citation>
    <scope>NUCLEOTIDE SEQUENCE [LARGE SCALE GENOMIC DNA]</scope>
    <source>
        <strain evidence="1 2">CL12</strain>
    </source>
</reference>
<protein>
    <submittedName>
        <fullName evidence="1">DUF393 domain-containing protein</fullName>
    </submittedName>
</protein>
<name>A0A504U7B8_9HYPH</name>
<sequence>MNERVTIWFDSGCPLCRGEIALMRRLDRRGAIRFVDACNPNTDCPIDRADILSRFHAMEGGRLLSGAAAFAAMWRAIPILRPLGLLAGWPPATPLFERAYQAFLRFRPRLQRW</sequence>
<gene>
    <name evidence="1" type="ORF">FJQ55_00345</name>
</gene>
<keyword evidence="2" id="KW-1185">Reference proteome</keyword>
<evidence type="ECO:0000313" key="2">
    <source>
        <dbReference type="Proteomes" id="UP000316429"/>
    </source>
</evidence>
<dbReference type="RefSeq" id="WP_140825768.1">
    <property type="nucleotide sequence ID" value="NZ_VFYP01000001.1"/>
</dbReference>
<dbReference type="EMBL" id="VFYP01000001">
    <property type="protein sequence ID" value="TPP09370.1"/>
    <property type="molecule type" value="Genomic_DNA"/>
</dbReference>
<dbReference type="Proteomes" id="UP000316429">
    <property type="component" value="Unassembled WGS sequence"/>
</dbReference>
<dbReference type="GO" id="GO:0015035">
    <property type="term" value="F:protein-disulfide reductase activity"/>
    <property type="evidence" value="ECO:0007669"/>
    <property type="project" value="InterPro"/>
</dbReference>
<evidence type="ECO:0000313" key="1">
    <source>
        <dbReference type="EMBL" id="TPP09370.1"/>
    </source>
</evidence>
<dbReference type="InterPro" id="IPR007263">
    <property type="entry name" value="DCC1-like"/>
</dbReference>